<evidence type="ECO:0000313" key="4">
    <source>
        <dbReference type="Proteomes" id="UP001197974"/>
    </source>
</evidence>
<name>A0ABY9JYM1_9BACI</name>
<dbReference type="RefSeq" id="WP_226540779.1">
    <property type="nucleotide sequence ID" value="NZ_CP129015.1"/>
</dbReference>
<keyword evidence="3" id="KW-0614">Plasmid</keyword>
<geneLocation type="plasmid" evidence="3 4">
    <name>unnamed2</name>
</geneLocation>
<keyword evidence="4" id="KW-1185">Reference proteome</keyword>
<organism evidence="3 4">
    <name type="scientific">Bacillus carboniphilus</name>
    <dbReference type="NCBI Taxonomy" id="86663"/>
    <lineage>
        <taxon>Bacteria</taxon>
        <taxon>Bacillati</taxon>
        <taxon>Bacillota</taxon>
        <taxon>Bacilli</taxon>
        <taxon>Bacillales</taxon>
        <taxon>Bacillaceae</taxon>
        <taxon>Bacillus</taxon>
    </lineage>
</organism>
<feature type="domain" description="Activator of Hsp90 ATPase homologue 1/2-like C-terminal" evidence="2">
    <location>
        <begin position="15"/>
        <end position="148"/>
    </location>
</feature>
<comment type="similarity">
    <text evidence="1">Belongs to the AHA1 family.</text>
</comment>
<protein>
    <submittedName>
        <fullName evidence="3">SRPBCC domain-containing protein</fullName>
    </submittedName>
</protein>
<dbReference type="Proteomes" id="UP001197974">
    <property type="component" value="Plasmid unnamed2"/>
</dbReference>
<accession>A0ABY9JYM1</accession>
<sequence>MKEMLVFKIEKYIHCPLEVVFDYINDDEKIEQWNTLYVENIYHTKDNKKAYEKGTVFTSVQKIQKKTFKLKTEITQYNPPYEIIMHSYSKEGTTITKYILRRSEQGTILTLECRLIPSNYYYKVVTKLFGWSMKFIMEEQIENLHALLETMDFE</sequence>
<evidence type="ECO:0000313" key="3">
    <source>
        <dbReference type="EMBL" id="WLR44496.1"/>
    </source>
</evidence>
<dbReference type="InterPro" id="IPR023393">
    <property type="entry name" value="START-like_dom_sf"/>
</dbReference>
<dbReference type="InterPro" id="IPR013538">
    <property type="entry name" value="ASHA1/2-like_C"/>
</dbReference>
<evidence type="ECO:0000256" key="1">
    <source>
        <dbReference type="ARBA" id="ARBA00006817"/>
    </source>
</evidence>
<dbReference type="EMBL" id="CP129015">
    <property type="protein sequence ID" value="WLR44496.1"/>
    <property type="molecule type" value="Genomic_DNA"/>
</dbReference>
<proteinExistence type="inferred from homology"/>
<evidence type="ECO:0000259" key="2">
    <source>
        <dbReference type="Pfam" id="PF08327"/>
    </source>
</evidence>
<dbReference type="Gene3D" id="3.30.530.20">
    <property type="match status" value="1"/>
</dbReference>
<gene>
    <name evidence="3" type="ORF">LC087_19200</name>
</gene>
<dbReference type="SUPFAM" id="SSF55961">
    <property type="entry name" value="Bet v1-like"/>
    <property type="match status" value="1"/>
</dbReference>
<dbReference type="Pfam" id="PF08327">
    <property type="entry name" value="AHSA1"/>
    <property type="match status" value="1"/>
</dbReference>
<reference evidence="3 4" key="1">
    <citation type="submission" date="2023-06" db="EMBL/GenBank/DDBJ databases">
        <title>Five Gram-positive bacteria isolated from mangrove sediments in Shenzhen, Guangdong, China.</title>
        <authorList>
            <person name="Yu S."/>
            <person name="Zheng W."/>
            <person name="Huang Y."/>
        </authorList>
    </citation>
    <scope>NUCLEOTIDE SEQUENCE [LARGE SCALE GENOMIC DNA]</scope>
    <source>
        <strain evidence="3 4">SaN35-3</strain>
        <plasmid evidence="3 4">unnamed2</plasmid>
    </source>
</reference>